<dbReference type="Pfam" id="PF00626">
    <property type="entry name" value="Gelsolin"/>
    <property type="match status" value="3"/>
</dbReference>
<dbReference type="InterPro" id="IPR001611">
    <property type="entry name" value="Leu-rich_rpt"/>
</dbReference>
<dbReference type="FunFam" id="3.40.20.10:FF:000020">
    <property type="entry name" value="protein flightless-1 homolog isoform X1"/>
    <property type="match status" value="1"/>
</dbReference>
<dbReference type="InterPro" id="IPR007122">
    <property type="entry name" value="Villin/Gelsolin"/>
</dbReference>
<keyword evidence="1" id="KW-0433">Leucine-rich repeat</keyword>
<feature type="region of interest" description="Disordered" evidence="4">
    <location>
        <begin position="1075"/>
        <end position="1096"/>
    </location>
</feature>
<organism evidence="6">
    <name type="scientific">Tetraodon nigroviridis</name>
    <name type="common">Spotted green pufferfish</name>
    <name type="synonym">Chelonodon nigroviridis</name>
    <dbReference type="NCBI Taxonomy" id="99883"/>
    <lineage>
        <taxon>Eukaryota</taxon>
        <taxon>Metazoa</taxon>
        <taxon>Chordata</taxon>
        <taxon>Craniata</taxon>
        <taxon>Vertebrata</taxon>
        <taxon>Euteleostomi</taxon>
        <taxon>Actinopterygii</taxon>
        <taxon>Neopterygii</taxon>
        <taxon>Teleostei</taxon>
        <taxon>Neoteleostei</taxon>
        <taxon>Acanthomorphata</taxon>
        <taxon>Eupercaria</taxon>
        <taxon>Tetraodontiformes</taxon>
        <taxon>Tetradontoidea</taxon>
        <taxon>Tetraodontidae</taxon>
        <taxon>Tetraodon</taxon>
    </lineage>
</organism>
<dbReference type="SUPFAM" id="SSF52058">
    <property type="entry name" value="L domain-like"/>
    <property type="match status" value="2"/>
</dbReference>
<keyword evidence="2" id="KW-0677">Repeat</keyword>
<comment type="caution">
    <text evidence="6">The sequence shown here is derived from an EMBL/GenBank/DDBJ whole genome shotgun (WGS) entry which is preliminary data.</text>
</comment>
<dbReference type="GO" id="GO:0030239">
    <property type="term" value="P:myofibril assembly"/>
    <property type="evidence" value="ECO:0007669"/>
    <property type="project" value="TreeGrafter"/>
</dbReference>
<dbReference type="GO" id="GO:0005546">
    <property type="term" value="F:phosphatidylinositol-4,5-bisphosphate binding"/>
    <property type="evidence" value="ECO:0007669"/>
    <property type="project" value="TreeGrafter"/>
</dbReference>
<dbReference type="GO" id="GO:0008154">
    <property type="term" value="P:actin polymerization or depolymerization"/>
    <property type="evidence" value="ECO:0007669"/>
    <property type="project" value="TreeGrafter"/>
</dbReference>
<dbReference type="SUPFAM" id="SSF82754">
    <property type="entry name" value="C-terminal, gelsolin-like domain of Sec23/24"/>
    <property type="match status" value="1"/>
</dbReference>
<sequence length="1510" mass="170962">MAATGVLPFIRGVDLSGNDFKGGYFPEHIKSMSSLRWLKLNRTGLCYLPEELASLQKLEHLSVSHNSLTTLHGELSSLPNLRAVVARANSLKNSGVPDDIFQLDDLSVAVIQKHSHFPIKDLSYNQLTEIPRDLENSRNMLVLNLSHNGIDSIPNQLFINLTDLLYLDLSDNKLDSLPPQMRRLVHLQTLILNNNPLMHAQLRQLPAMVALQTLHLRNTQRTQSNMPTSLEGLTFLADVDLSCNDLTRVPECLYSLGSLKRLNLSSNQISELSLCIDQWTQLETLNLSRNQLTSLPVRVAAFPGSEGSVPTFMISNICSCLTIQSAICKLSKLKKLYINSNKLDFDGVPPGIGKLSSLTEFMAANNNLELIPEGLCRCGKLKKLVLNKNRLVTLPEAIHFLTDLEVLDVRENPNLVMPPKPVDRAAEWYNIDFSLQNQLRLAGASPATVAAAGGGSSPRDHLARKMRLRRRKDCSQDDQAKQVLKGMSDVAQEKKNLEENGDLKYGDLKIRRWDKSLEKPQLDYSEFFLEEVGQVPGVTVWQIENFLPLQVDETFHGKFYEADCYIILKTSLDDNGALNWQIFYWIGQEATLDKKACSAIHAVNLRNCLGAEGRTIREEMGDESEEFSAVRHQHSIEIRTHTHIHTNHCRFQYPDMFTICSIFLNVFIFLGRCSTMRSRTSREAQPVGFILWRTRTTPSGGLESSFSLRLTRLNRLKFLLQPCQTLFLACSRLSIPDPKSVFFRLYRVYGKKNIKLESVPVKASSLDPRYVFLVDTGMEIFVWRGANATLSSTTKARLFAEKINKNERKGKAEINTLMQNQEPPGFWEALGGQPEEIKKHVPDNFSPVRPKLYKVGLGLGYLELPQINYKLSVEHKDHKIKLDTLPELRLLQSLLDTKCVYILDCWSDVFIWIGRKSPRLVRAAALKLGQEICSMLHRPKHACVTRNLEGTESQVFKSKFKNWDDVLKVDYTRAAETVQQTGSLQGKVKKDAEQKDQMKADLTALFLPRQPPMPLTEAEQLMEEWNEDLDGMEGFVLEGKKFARLPEEEFGHFFTQDCYVFLCRYWVPVEYEDEDKKKEGAGGEGGEEDEEEKQPEEDFQCVVYFWQGRQASNMGWLTFTFSLQKKFESLFPGKLKVSGLCGPLRPHHHHHSVGRREQTVALCCAGGADDPAAGEPQVLVPLQEEVHHPQREEEADDRLCPALPLPHTHQRKRALHQVPAAWVFSLRLQHLAHLFKLRLSAPGPSRSEQIPATSTRSSASFSRWASPVQDVPSGLWVTLSPAQVPFESTDNQGIVYTWVGRAADPDEAKLAEDIMNCMFDDTYSKQVINEGEEPENFFWVGIGSQKPYDEDADYMKHSRLFRRVNVRCSNEKGYFSVSEKCSDFCQDDLADDDIMLLDNGKEVGAMGAGGAWRRDDRPTLPSARCTCGWAPRPARWRSSSVSRPVRSVCRRGGRCSSALPPCPHPASPPQVYIQHMRSKDAQHPRKLRLVRKGNEPHCFTRCFHAWGAFK</sequence>
<feature type="non-terminal residue" evidence="6">
    <location>
        <position position="1510"/>
    </location>
</feature>
<dbReference type="GO" id="GO:0005634">
    <property type="term" value="C:nucleus"/>
    <property type="evidence" value="ECO:0007669"/>
    <property type="project" value="TreeGrafter"/>
</dbReference>
<name>Q4S9X7_TETNG</name>
<evidence type="ECO:0000256" key="2">
    <source>
        <dbReference type="ARBA" id="ARBA00022737"/>
    </source>
</evidence>
<evidence type="ECO:0000259" key="5">
    <source>
        <dbReference type="Pfam" id="PF00626"/>
    </source>
</evidence>
<dbReference type="InterPro" id="IPR007123">
    <property type="entry name" value="Gelsolin-like_dom"/>
</dbReference>
<dbReference type="SMART" id="SM00369">
    <property type="entry name" value="LRR_TYP"/>
    <property type="match status" value="10"/>
</dbReference>
<dbReference type="GO" id="GO:0051015">
    <property type="term" value="F:actin filament binding"/>
    <property type="evidence" value="ECO:0007669"/>
    <property type="project" value="InterPro"/>
</dbReference>
<dbReference type="FunFam" id="3.40.20.10:FF:000031">
    <property type="entry name" value="protein flightless-1 homolog isoform X1"/>
    <property type="match status" value="1"/>
</dbReference>
<dbReference type="InterPro" id="IPR003591">
    <property type="entry name" value="Leu-rich_rpt_typical-subtyp"/>
</dbReference>
<gene>
    <name evidence="6" type="ORF">GSTENG00021700001</name>
</gene>
<feature type="compositionally biased region" description="Acidic residues" evidence="4">
    <location>
        <begin position="1085"/>
        <end position="1096"/>
    </location>
</feature>
<dbReference type="SUPFAM" id="SSF55753">
    <property type="entry name" value="Actin depolymerizing proteins"/>
    <property type="match status" value="5"/>
</dbReference>
<dbReference type="InterPro" id="IPR032675">
    <property type="entry name" value="LRR_dom_sf"/>
</dbReference>
<dbReference type="CDD" id="cd11292">
    <property type="entry name" value="gelsolin_S3_like"/>
    <property type="match status" value="1"/>
</dbReference>
<dbReference type="PROSITE" id="PS51450">
    <property type="entry name" value="LRR"/>
    <property type="match status" value="5"/>
</dbReference>
<proteinExistence type="predicted"/>
<reference evidence="6" key="2">
    <citation type="submission" date="2004-02" db="EMBL/GenBank/DDBJ databases">
        <authorList>
            <consortium name="Genoscope"/>
            <consortium name="Whitehead Institute Centre for Genome Research"/>
        </authorList>
    </citation>
    <scope>NUCLEOTIDE SEQUENCE</scope>
</reference>
<dbReference type="KEGG" id="tng:GSTEN00021700G001"/>
<dbReference type="EMBL" id="CAAE01014693">
    <property type="protein sequence ID" value="CAG02555.1"/>
    <property type="molecule type" value="Genomic_DNA"/>
</dbReference>
<dbReference type="Pfam" id="PF13855">
    <property type="entry name" value="LRR_8"/>
    <property type="match status" value="2"/>
</dbReference>
<dbReference type="PRINTS" id="PR00597">
    <property type="entry name" value="GELSOLIN"/>
</dbReference>
<dbReference type="SMART" id="SM00262">
    <property type="entry name" value="GEL"/>
    <property type="match status" value="5"/>
</dbReference>
<accession>Q4S9X7</accession>
<dbReference type="CDD" id="cd11280">
    <property type="entry name" value="gelsolin_like"/>
    <property type="match status" value="1"/>
</dbReference>
<dbReference type="OrthoDB" id="20529at2759"/>
<feature type="domain" description="Gelsolin-like" evidence="5">
    <location>
        <begin position="551"/>
        <end position="627"/>
    </location>
</feature>
<feature type="domain" description="Gelsolin-like" evidence="5">
    <location>
        <begin position="886"/>
        <end position="956"/>
    </location>
</feature>
<dbReference type="Gene3D" id="3.80.10.10">
    <property type="entry name" value="Ribonuclease Inhibitor"/>
    <property type="match status" value="4"/>
</dbReference>
<dbReference type="InterPro" id="IPR029006">
    <property type="entry name" value="ADF-H/Gelsolin-like_dom_sf"/>
</dbReference>
<evidence type="ECO:0000256" key="4">
    <source>
        <dbReference type="SAM" id="MobiDB-lite"/>
    </source>
</evidence>
<dbReference type="SMART" id="SM00364">
    <property type="entry name" value="LRR_BAC"/>
    <property type="match status" value="5"/>
</dbReference>
<dbReference type="GO" id="GO:0005737">
    <property type="term" value="C:cytoplasm"/>
    <property type="evidence" value="ECO:0007669"/>
    <property type="project" value="TreeGrafter"/>
</dbReference>
<dbReference type="CDD" id="cd11290">
    <property type="entry name" value="gelsolin_S1_like"/>
    <property type="match status" value="1"/>
</dbReference>
<evidence type="ECO:0000313" key="6">
    <source>
        <dbReference type="EMBL" id="CAG02555.1"/>
    </source>
</evidence>
<dbReference type="GO" id="GO:0051016">
    <property type="term" value="P:barbed-end actin filament capping"/>
    <property type="evidence" value="ECO:0007669"/>
    <property type="project" value="TreeGrafter"/>
</dbReference>
<evidence type="ECO:0000256" key="3">
    <source>
        <dbReference type="ARBA" id="ARBA00023203"/>
    </source>
</evidence>
<dbReference type="GO" id="GO:0015629">
    <property type="term" value="C:actin cytoskeleton"/>
    <property type="evidence" value="ECO:0007669"/>
    <property type="project" value="TreeGrafter"/>
</dbReference>
<dbReference type="PANTHER" id="PTHR11977">
    <property type="entry name" value="VILLIN"/>
    <property type="match status" value="1"/>
</dbReference>
<dbReference type="Gene3D" id="3.40.20.10">
    <property type="entry name" value="Severin"/>
    <property type="match status" value="6"/>
</dbReference>
<dbReference type="FunFam" id="3.80.10.10:FF:000050">
    <property type="entry name" value="FLII, actin remodeling protein"/>
    <property type="match status" value="1"/>
</dbReference>
<keyword evidence="3" id="KW-0009">Actin-binding</keyword>
<reference evidence="6" key="1">
    <citation type="journal article" date="2004" name="Nature">
        <title>Genome duplication in the teleost fish Tetraodon nigroviridis reveals the early vertebrate proto-karyotype.</title>
        <authorList>
            <person name="Jaillon O."/>
            <person name="Aury J.-M."/>
            <person name="Brunet F."/>
            <person name="Petit J.-L."/>
            <person name="Stange-Thomann N."/>
            <person name="Mauceli E."/>
            <person name="Bouneau L."/>
            <person name="Fischer C."/>
            <person name="Ozouf-Costaz C."/>
            <person name="Bernot A."/>
            <person name="Nicaud S."/>
            <person name="Jaffe D."/>
            <person name="Fisher S."/>
            <person name="Lutfalla G."/>
            <person name="Dossat C."/>
            <person name="Segurens B."/>
            <person name="Dasilva C."/>
            <person name="Salanoubat M."/>
            <person name="Levy M."/>
            <person name="Boudet N."/>
            <person name="Castellano S."/>
            <person name="Anthouard V."/>
            <person name="Jubin C."/>
            <person name="Castelli V."/>
            <person name="Katinka M."/>
            <person name="Vacherie B."/>
            <person name="Biemont C."/>
            <person name="Skalli Z."/>
            <person name="Cattolico L."/>
            <person name="Poulain J."/>
            <person name="De Berardinis V."/>
            <person name="Cruaud C."/>
            <person name="Duprat S."/>
            <person name="Brottier P."/>
            <person name="Coutanceau J.-P."/>
            <person name="Gouzy J."/>
            <person name="Parra G."/>
            <person name="Lardier G."/>
            <person name="Chapple C."/>
            <person name="McKernan K.J."/>
            <person name="McEwan P."/>
            <person name="Bosak S."/>
            <person name="Kellis M."/>
            <person name="Volff J.-N."/>
            <person name="Guigo R."/>
            <person name="Zody M.C."/>
            <person name="Mesirov J."/>
            <person name="Lindblad-Toh K."/>
            <person name="Birren B."/>
            <person name="Nusbaum C."/>
            <person name="Kahn D."/>
            <person name="Robinson-Rechavi M."/>
            <person name="Laudet V."/>
            <person name="Schachter V."/>
            <person name="Quetier F."/>
            <person name="Saurin W."/>
            <person name="Scarpelli C."/>
            <person name="Wincker P."/>
            <person name="Lander E.S."/>
            <person name="Weissenbach J."/>
            <person name="Roest Crollius H."/>
        </authorList>
    </citation>
    <scope>NUCLEOTIDE SEQUENCE [LARGE SCALE GENOMIC DNA]</scope>
</reference>
<evidence type="ECO:0000256" key="1">
    <source>
        <dbReference type="ARBA" id="ARBA00022614"/>
    </source>
</evidence>
<dbReference type="InterPro" id="IPR036180">
    <property type="entry name" value="Gelsolin-like_dom_sf"/>
</dbReference>
<dbReference type="GO" id="GO:0051014">
    <property type="term" value="P:actin filament severing"/>
    <property type="evidence" value="ECO:0007669"/>
    <property type="project" value="TreeGrafter"/>
</dbReference>
<dbReference type="PANTHER" id="PTHR11977:SF51">
    <property type="entry name" value="PROTEIN FLIGHTLESS-1 HOMOLOG"/>
    <property type="match status" value="1"/>
</dbReference>
<protein>
    <submittedName>
        <fullName evidence="6">(spotted green pufferfish) hypothetical protein</fullName>
    </submittedName>
</protein>
<dbReference type="FunFam" id="3.80.10.10:FF:000033">
    <property type="entry name" value="FLII, actin remodeling protein"/>
    <property type="match status" value="1"/>
</dbReference>
<feature type="domain" description="Gelsolin-like" evidence="5">
    <location>
        <begin position="753"/>
        <end position="827"/>
    </location>
</feature>